<reference evidence="1 2" key="1">
    <citation type="submission" date="2020-11" db="EMBL/GenBank/DDBJ databases">
        <title>Vibrio nitrifigilis sp. nov., a marine nitrogen-fixing bacterium isolated from the lagoon sediment of an islet inside an atoll.</title>
        <authorList>
            <person name="Wang L.-T."/>
            <person name="Shieh W.Y."/>
        </authorList>
    </citation>
    <scope>NUCLEOTIDE SEQUENCE [LARGE SCALE GENOMIC DNA]</scope>
    <source>
        <strain evidence="1 2">NFV-1</strain>
    </source>
</reference>
<dbReference type="InterPro" id="IPR011990">
    <property type="entry name" value="TPR-like_helical_dom_sf"/>
</dbReference>
<protein>
    <submittedName>
        <fullName evidence="1">Uncharacterized protein</fullName>
    </submittedName>
</protein>
<evidence type="ECO:0000313" key="2">
    <source>
        <dbReference type="Proteomes" id="UP000597206"/>
    </source>
</evidence>
<dbReference type="SUPFAM" id="SSF48452">
    <property type="entry name" value="TPR-like"/>
    <property type="match status" value="1"/>
</dbReference>
<comment type="caution">
    <text evidence="1">The sequence shown here is derived from an EMBL/GenBank/DDBJ whole genome shotgun (WGS) entry which is preliminary data.</text>
</comment>
<dbReference type="Gene3D" id="1.25.40.10">
    <property type="entry name" value="Tetratricopeptide repeat domain"/>
    <property type="match status" value="1"/>
</dbReference>
<dbReference type="PROSITE" id="PS51257">
    <property type="entry name" value="PROKAR_LIPOPROTEIN"/>
    <property type="match status" value="1"/>
</dbReference>
<keyword evidence="2" id="KW-1185">Reference proteome</keyword>
<dbReference type="Proteomes" id="UP000597206">
    <property type="component" value="Unassembled WGS sequence"/>
</dbReference>
<accession>A0ABS0GII0</accession>
<name>A0ABS0GII0_9VIBR</name>
<evidence type="ECO:0000313" key="1">
    <source>
        <dbReference type="EMBL" id="MBF9002231.1"/>
    </source>
</evidence>
<dbReference type="RefSeq" id="WP_196124194.1">
    <property type="nucleotide sequence ID" value="NZ_JADPMR010000004.1"/>
</dbReference>
<sequence length="257" mass="28865">MRIFNLLLFIFGLSLLSGCTNKPSIEFSDQTNEKILKSSGNTQKLIEFYKKQLTKQERSDTRLKLVSTYESTGDFSSALFYLKPILNQKQDLEVKVELLAGRAYLNLHQFSQAEIFLSDANKRKPADAEVMNLLGVLSCYQGKLSQAQIWFSKARASMGNDQTIKNNLALVSLLQGDYMTARRLLESLVVNDELDNKKVTANLAVVYAKQGDKQAFSQLTKSLSKEQSNALYMQLSELRLVNLQSLSVGSNMAPIEN</sequence>
<gene>
    <name evidence="1" type="ORF">I1A42_17320</name>
</gene>
<dbReference type="EMBL" id="JADPMR010000004">
    <property type="protein sequence ID" value="MBF9002231.1"/>
    <property type="molecule type" value="Genomic_DNA"/>
</dbReference>
<organism evidence="1 2">
    <name type="scientific">Vibrio nitrifigilis</name>
    <dbReference type="NCBI Taxonomy" id="2789781"/>
    <lineage>
        <taxon>Bacteria</taxon>
        <taxon>Pseudomonadati</taxon>
        <taxon>Pseudomonadota</taxon>
        <taxon>Gammaproteobacteria</taxon>
        <taxon>Vibrionales</taxon>
        <taxon>Vibrionaceae</taxon>
        <taxon>Vibrio</taxon>
    </lineage>
</organism>
<proteinExistence type="predicted"/>